<evidence type="ECO:0000256" key="1">
    <source>
        <dbReference type="ARBA" id="ARBA00002834"/>
    </source>
</evidence>
<feature type="active site" description="Schiff-base intermediate with DXP" evidence="8">
    <location>
        <position position="97"/>
    </location>
</feature>
<dbReference type="Pfam" id="PF05690">
    <property type="entry name" value="ThiG"/>
    <property type="match status" value="1"/>
</dbReference>
<evidence type="ECO:0000256" key="8">
    <source>
        <dbReference type="HAMAP-Rule" id="MF_00443"/>
    </source>
</evidence>
<evidence type="ECO:0000256" key="7">
    <source>
        <dbReference type="ARBA" id="ARBA00049897"/>
    </source>
</evidence>
<name>A0ABZ2Z5S6_9BACT</name>
<feature type="binding site" evidence="8">
    <location>
        <begin position="206"/>
        <end position="207"/>
    </location>
    <ligand>
        <name>1-deoxy-D-xylulose 5-phosphate</name>
        <dbReference type="ChEBI" id="CHEBI:57792"/>
    </ligand>
</feature>
<dbReference type="InterPro" id="IPR013785">
    <property type="entry name" value="Aldolase_TIM"/>
</dbReference>
<dbReference type="SUPFAM" id="SSF110399">
    <property type="entry name" value="ThiG-like"/>
    <property type="match status" value="1"/>
</dbReference>
<protein>
    <recommendedName>
        <fullName evidence="3 8">Thiazole synthase</fullName>
        <ecNumber evidence="3 8">2.8.1.10</ecNumber>
    </recommendedName>
</protein>
<evidence type="ECO:0000256" key="5">
    <source>
        <dbReference type="ARBA" id="ARBA00022977"/>
    </source>
</evidence>
<dbReference type="GO" id="GO:0008168">
    <property type="term" value="F:methyltransferase activity"/>
    <property type="evidence" value="ECO:0007669"/>
    <property type="project" value="UniProtKB-KW"/>
</dbReference>
<dbReference type="CDD" id="cd04728">
    <property type="entry name" value="ThiG"/>
    <property type="match status" value="1"/>
</dbReference>
<dbReference type="InterPro" id="IPR008867">
    <property type="entry name" value="ThiG"/>
</dbReference>
<evidence type="ECO:0000256" key="4">
    <source>
        <dbReference type="ARBA" id="ARBA00022679"/>
    </source>
</evidence>
<feature type="domain" description="Thiazole synthase ThiG" evidence="9">
    <location>
        <begin position="6"/>
        <end position="249"/>
    </location>
</feature>
<dbReference type="PANTHER" id="PTHR34266:SF2">
    <property type="entry name" value="THIAZOLE SYNTHASE"/>
    <property type="match status" value="1"/>
</dbReference>
<feature type="binding site" evidence="8">
    <location>
        <begin position="184"/>
        <end position="185"/>
    </location>
    <ligand>
        <name>1-deoxy-D-xylulose 5-phosphate</name>
        <dbReference type="ChEBI" id="CHEBI:57792"/>
    </ligand>
</feature>
<evidence type="ECO:0000259" key="9">
    <source>
        <dbReference type="Pfam" id="PF05690"/>
    </source>
</evidence>
<dbReference type="GO" id="GO:0032259">
    <property type="term" value="P:methylation"/>
    <property type="evidence" value="ECO:0007669"/>
    <property type="project" value="UniProtKB-KW"/>
</dbReference>
<keyword evidence="11" id="KW-1185">Reference proteome</keyword>
<feature type="binding site" evidence="8">
    <location>
        <position position="158"/>
    </location>
    <ligand>
        <name>1-deoxy-D-xylulose 5-phosphate</name>
        <dbReference type="ChEBI" id="CHEBI:57792"/>
    </ligand>
</feature>
<dbReference type="PANTHER" id="PTHR34266">
    <property type="entry name" value="THIAZOLE SYNTHASE"/>
    <property type="match status" value="1"/>
</dbReference>
<comment type="subcellular location">
    <subcellularLocation>
        <location evidence="8">Cytoplasm</location>
    </subcellularLocation>
</comment>
<comment type="similarity">
    <text evidence="8">Belongs to the ThiG family.</text>
</comment>
<keyword evidence="8" id="KW-0963">Cytoplasm</keyword>
<dbReference type="EMBL" id="CP150096">
    <property type="protein sequence ID" value="WZN47522.1"/>
    <property type="molecule type" value="Genomic_DNA"/>
</dbReference>
<evidence type="ECO:0000313" key="11">
    <source>
        <dbReference type="Proteomes" id="UP001449657"/>
    </source>
</evidence>
<dbReference type="Proteomes" id="UP001449657">
    <property type="component" value="Chromosome"/>
</dbReference>
<dbReference type="InterPro" id="IPR033983">
    <property type="entry name" value="Thiazole_synthase_ThiG"/>
</dbReference>
<evidence type="ECO:0000256" key="2">
    <source>
        <dbReference type="ARBA" id="ARBA00004948"/>
    </source>
</evidence>
<dbReference type="RefSeq" id="WP_341842156.1">
    <property type="nucleotide sequence ID" value="NZ_CP149792.1"/>
</dbReference>
<evidence type="ECO:0000256" key="3">
    <source>
        <dbReference type="ARBA" id="ARBA00011960"/>
    </source>
</evidence>
<evidence type="ECO:0000313" key="10">
    <source>
        <dbReference type="EMBL" id="WZN47522.1"/>
    </source>
</evidence>
<proteinExistence type="inferred from homology"/>
<reference evidence="10 11" key="1">
    <citation type="submission" date="2024-03" db="EMBL/GenBank/DDBJ databases">
        <title>Chitinophaga caseinilytica sp. nov., a casein hydrolysing bacterium isolated from forest soil.</title>
        <authorList>
            <person name="Lee D.S."/>
            <person name="Han D.M."/>
            <person name="Baek J.H."/>
            <person name="Choi D.G."/>
            <person name="Jeon J.H."/>
            <person name="Jeon C.O."/>
        </authorList>
    </citation>
    <scope>NUCLEOTIDE SEQUENCE [LARGE SCALE GENOMIC DNA]</scope>
    <source>
        <strain evidence="10 11">KACC 19118</strain>
    </source>
</reference>
<dbReference type="EC" id="2.8.1.10" evidence="3 8"/>
<comment type="pathway">
    <text evidence="2 8">Cofactor biosynthesis; thiamine diphosphate biosynthesis.</text>
</comment>
<organism evidence="10 11">
    <name type="scientific">Chitinophaga caseinilytica</name>
    <dbReference type="NCBI Taxonomy" id="2267521"/>
    <lineage>
        <taxon>Bacteria</taxon>
        <taxon>Pseudomonadati</taxon>
        <taxon>Bacteroidota</taxon>
        <taxon>Chitinophagia</taxon>
        <taxon>Chitinophagales</taxon>
        <taxon>Chitinophagaceae</taxon>
        <taxon>Chitinophaga</taxon>
    </lineage>
</organism>
<comment type="function">
    <text evidence="1 8">Catalyzes the rearrangement of 1-deoxy-D-xylulose 5-phosphate (DXP) to produce the thiazole phosphate moiety of thiamine. Sulfur is provided by the thiocarboxylate moiety of the carrier protein ThiS. In vitro, sulfur can be provided by H(2)S.</text>
</comment>
<dbReference type="GO" id="GO:1990107">
    <property type="term" value="F:thiazole synthase activity"/>
    <property type="evidence" value="ECO:0007669"/>
    <property type="project" value="UniProtKB-EC"/>
</dbReference>
<keyword evidence="4 8" id="KW-0808">Transferase</keyword>
<comment type="catalytic activity">
    <reaction evidence="7 8">
        <text>[ThiS sulfur-carrier protein]-C-terminal-Gly-aminoethanethioate + 2-iminoacetate + 1-deoxy-D-xylulose 5-phosphate = [ThiS sulfur-carrier protein]-C-terminal Gly-Gly + 2-[(2R,5Z)-2-carboxy-4-methylthiazol-5(2H)-ylidene]ethyl phosphate + 2 H2O + H(+)</text>
        <dbReference type="Rhea" id="RHEA:26297"/>
        <dbReference type="Rhea" id="RHEA-COMP:12909"/>
        <dbReference type="Rhea" id="RHEA-COMP:19908"/>
        <dbReference type="ChEBI" id="CHEBI:15377"/>
        <dbReference type="ChEBI" id="CHEBI:15378"/>
        <dbReference type="ChEBI" id="CHEBI:57792"/>
        <dbReference type="ChEBI" id="CHEBI:62899"/>
        <dbReference type="ChEBI" id="CHEBI:77846"/>
        <dbReference type="ChEBI" id="CHEBI:90778"/>
        <dbReference type="ChEBI" id="CHEBI:232372"/>
        <dbReference type="EC" id="2.8.1.10"/>
    </reaction>
</comment>
<keyword evidence="10" id="KW-0489">Methyltransferase</keyword>
<evidence type="ECO:0000256" key="6">
    <source>
        <dbReference type="ARBA" id="ARBA00023270"/>
    </source>
</evidence>
<keyword evidence="6 8" id="KW-0704">Schiff base</keyword>
<dbReference type="Gene3D" id="3.20.20.70">
    <property type="entry name" value="Aldolase class I"/>
    <property type="match status" value="1"/>
</dbReference>
<keyword evidence="5 8" id="KW-0784">Thiamine biosynthesis</keyword>
<gene>
    <name evidence="8" type="primary">thiG</name>
    <name evidence="10" type="ORF">WJU22_04955</name>
</gene>
<dbReference type="HAMAP" id="MF_00443">
    <property type="entry name" value="ThiG"/>
    <property type="match status" value="1"/>
</dbReference>
<comment type="subunit">
    <text evidence="8">Homotetramer. Forms heterodimers with either ThiH or ThiS.</text>
</comment>
<sequence length="264" mass="27537">MDELIIAGQAFTSRLFTGTGKFGDLTVMEQALLASGSQLVTVALKRVDAGHQPDNLLAHLRHPQFRLLPNTSGVRNAREAVYAAELAREALETNWLKLEIHPDPRYLLPDPIETLAATEALAAKGFIVLPYIHADPVLCKRLESAGAAAVMPLGAPIGSNRGLRTKDFLEIIIEQSKVPVVVDAGIGAPSHAAAAMELGADAVLVNTAIAVAGNPVAMAAAFAAAVQAGRSAYLAGLPVAGTRAQASSPVLAFLDETVENNVAN</sequence>
<accession>A0ABZ2Z5S6</accession>